<evidence type="ECO:0000313" key="10">
    <source>
        <dbReference type="EMBL" id="MET3731068.1"/>
    </source>
</evidence>
<gene>
    <name evidence="10" type="ORF">ABID46_000627</name>
</gene>
<dbReference type="CDD" id="cd01556">
    <property type="entry name" value="EPSP_synthase"/>
    <property type="match status" value="1"/>
</dbReference>
<dbReference type="InterPro" id="IPR001986">
    <property type="entry name" value="Enolpyruvate_Tfrase_dom"/>
</dbReference>
<name>A0ABV2LR59_9FLAO</name>
<evidence type="ECO:0000256" key="4">
    <source>
        <dbReference type="ARBA" id="ARBA00022605"/>
    </source>
</evidence>
<feature type="domain" description="Enolpyruvate transferase" evidence="9">
    <location>
        <begin position="62"/>
        <end position="402"/>
    </location>
</feature>
<sequence>MQNTDSILKLNKRTVKEKARINIAGSKSESNRLLILNALYLHTIQIDNLSDAEDTQLLEKALKSSEILIHIHHAGTAMRFLTAYYSIQEGRETILTGSERMKQRPIGILVKSLRELGADIHYLEEEGFPPLKIIGKKLTKDRIAIAANTSSQYISALLLIAPKLPNGLTIELTGTITSLPYLMMTVEMMRTLGIQIDQIGNQFIVHPFLKMQSQKFVVESDWSSASYFYSLAAIGEIHQLALTAFKENSLQGDSNLIEIYRTIFGVETKFHENEIQLTKIPDFPLQDFELNLNATPDIAQTIVVTAAALGLKCKLTGLKTLKIKETDRIQALQNELEKFGVQTKTTDSTLEITSFEKIAENPRVKTYHDHRMAMSFAPLALLQDLEIEEPEVVEKSYPNFWADFDSITL</sequence>
<evidence type="ECO:0000256" key="8">
    <source>
        <dbReference type="ARBA" id="ARBA00044633"/>
    </source>
</evidence>
<evidence type="ECO:0000256" key="3">
    <source>
        <dbReference type="ARBA" id="ARBA00012450"/>
    </source>
</evidence>
<dbReference type="InterPro" id="IPR023193">
    <property type="entry name" value="EPSP_synthase_CS"/>
</dbReference>
<comment type="caution">
    <text evidence="10">The sequence shown here is derived from an EMBL/GenBank/DDBJ whole genome shotgun (WGS) entry which is preliminary data.</text>
</comment>
<dbReference type="PIRSF" id="PIRSF000505">
    <property type="entry name" value="EPSPS"/>
    <property type="match status" value="1"/>
</dbReference>
<protein>
    <recommendedName>
        <fullName evidence="3">3-phosphoshikimate 1-carboxyvinyltransferase</fullName>
        <ecNumber evidence="3">2.5.1.19</ecNumber>
    </recommendedName>
    <alternativeName>
        <fullName evidence="7">5-enolpyruvylshikimate-3-phosphate synthase</fullName>
    </alternativeName>
</protein>
<evidence type="ECO:0000256" key="1">
    <source>
        <dbReference type="ARBA" id="ARBA00004811"/>
    </source>
</evidence>
<dbReference type="EMBL" id="JBEPMO010000002">
    <property type="protein sequence ID" value="MET3731068.1"/>
    <property type="molecule type" value="Genomic_DNA"/>
</dbReference>
<proteinExistence type="inferred from homology"/>
<dbReference type="PANTHER" id="PTHR21090">
    <property type="entry name" value="AROM/DEHYDROQUINATE SYNTHASE"/>
    <property type="match status" value="1"/>
</dbReference>
<dbReference type="InterPro" id="IPR036968">
    <property type="entry name" value="Enolpyruvate_Tfrase_sf"/>
</dbReference>
<organism evidence="10 11">
    <name type="scientific">Moheibacter stercoris</name>
    <dbReference type="NCBI Taxonomy" id="1628251"/>
    <lineage>
        <taxon>Bacteria</taxon>
        <taxon>Pseudomonadati</taxon>
        <taxon>Bacteroidota</taxon>
        <taxon>Flavobacteriia</taxon>
        <taxon>Flavobacteriales</taxon>
        <taxon>Weeksellaceae</taxon>
        <taxon>Moheibacter</taxon>
    </lineage>
</organism>
<accession>A0ABV2LR59</accession>
<evidence type="ECO:0000256" key="7">
    <source>
        <dbReference type="ARBA" id="ARBA00030046"/>
    </source>
</evidence>
<dbReference type="InterPro" id="IPR006264">
    <property type="entry name" value="EPSP_synthase"/>
</dbReference>
<dbReference type="GO" id="GO:0003866">
    <property type="term" value="F:3-phosphoshikimate 1-carboxyvinyltransferase activity"/>
    <property type="evidence" value="ECO:0007669"/>
    <property type="project" value="UniProtKB-EC"/>
</dbReference>
<keyword evidence="4" id="KW-0028">Amino-acid biosynthesis</keyword>
<keyword evidence="5 10" id="KW-0808">Transferase</keyword>
<dbReference type="RefSeq" id="WP_354506970.1">
    <property type="nucleotide sequence ID" value="NZ_JBEPMO010000002.1"/>
</dbReference>
<dbReference type="PANTHER" id="PTHR21090:SF5">
    <property type="entry name" value="PENTAFUNCTIONAL AROM POLYPEPTIDE"/>
    <property type="match status" value="1"/>
</dbReference>
<dbReference type="Gene3D" id="3.65.10.10">
    <property type="entry name" value="Enolpyruvate transferase domain"/>
    <property type="match status" value="3"/>
</dbReference>
<comment type="similarity">
    <text evidence="2">Belongs to the EPSP synthase family.</text>
</comment>
<dbReference type="Pfam" id="PF00275">
    <property type="entry name" value="EPSP_synthase"/>
    <property type="match status" value="1"/>
</dbReference>
<dbReference type="PROSITE" id="PS00885">
    <property type="entry name" value="EPSP_SYNTHASE_2"/>
    <property type="match status" value="1"/>
</dbReference>
<evidence type="ECO:0000256" key="2">
    <source>
        <dbReference type="ARBA" id="ARBA00009948"/>
    </source>
</evidence>
<evidence type="ECO:0000256" key="5">
    <source>
        <dbReference type="ARBA" id="ARBA00022679"/>
    </source>
</evidence>
<dbReference type="EC" id="2.5.1.19" evidence="3"/>
<comment type="pathway">
    <text evidence="1">Metabolic intermediate biosynthesis; chorismate biosynthesis; chorismate from D-erythrose 4-phosphate and phosphoenolpyruvate: step 6/7.</text>
</comment>
<dbReference type="SUPFAM" id="SSF55205">
    <property type="entry name" value="EPT/RTPC-like"/>
    <property type="match status" value="1"/>
</dbReference>
<keyword evidence="11" id="KW-1185">Reference proteome</keyword>
<dbReference type="Proteomes" id="UP001549146">
    <property type="component" value="Unassembled WGS sequence"/>
</dbReference>
<evidence type="ECO:0000256" key="6">
    <source>
        <dbReference type="ARBA" id="ARBA00023141"/>
    </source>
</evidence>
<dbReference type="InterPro" id="IPR013792">
    <property type="entry name" value="RNA3'P_cycl/enolpyr_Trfase_a/b"/>
</dbReference>
<comment type="catalytic activity">
    <reaction evidence="8">
        <text>3-phosphoshikimate + phosphoenolpyruvate = 5-O-(1-carboxyvinyl)-3-phosphoshikimate + phosphate</text>
        <dbReference type="Rhea" id="RHEA:21256"/>
        <dbReference type="ChEBI" id="CHEBI:43474"/>
        <dbReference type="ChEBI" id="CHEBI:57701"/>
        <dbReference type="ChEBI" id="CHEBI:58702"/>
        <dbReference type="ChEBI" id="CHEBI:145989"/>
        <dbReference type="EC" id="2.5.1.19"/>
    </reaction>
    <physiologicalReaction direction="left-to-right" evidence="8">
        <dbReference type="Rhea" id="RHEA:21257"/>
    </physiologicalReaction>
</comment>
<keyword evidence="6" id="KW-0057">Aromatic amino acid biosynthesis</keyword>
<reference evidence="10 11" key="1">
    <citation type="submission" date="2024-06" db="EMBL/GenBank/DDBJ databases">
        <title>Genomic Encyclopedia of Type Strains, Phase IV (KMG-IV): sequencing the most valuable type-strain genomes for metagenomic binning, comparative biology and taxonomic classification.</title>
        <authorList>
            <person name="Goeker M."/>
        </authorList>
    </citation>
    <scope>NUCLEOTIDE SEQUENCE [LARGE SCALE GENOMIC DNA]</scope>
    <source>
        <strain evidence="10 11">DSM 29388</strain>
    </source>
</reference>
<evidence type="ECO:0000313" key="11">
    <source>
        <dbReference type="Proteomes" id="UP001549146"/>
    </source>
</evidence>
<evidence type="ECO:0000259" key="9">
    <source>
        <dbReference type="Pfam" id="PF00275"/>
    </source>
</evidence>